<name>A0A8C5YXB0_MARMA</name>
<dbReference type="GO" id="GO:1990904">
    <property type="term" value="C:ribonucleoprotein complex"/>
    <property type="evidence" value="ECO:0007669"/>
    <property type="project" value="UniProtKB-KW"/>
</dbReference>
<dbReference type="InterPro" id="IPR038097">
    <property type="entry name" value="Ribosomal_eL36_sf"/>
</dbReference>
<keyword evidence="9" id="KW-1185">Reference proteome</keyword>
<comment type="subunit">
    <text evidence="2">Component of the large ribosomal subunit.</text>
</comment>
<dbReference type="InterPro" id="IPR000509">
    <property type="entry name" value="Ribosomal_eL36"/>
</dbReference>
<evidence type="ECO:0000256" key="7">
    <source>
        <dbReference type="ARBA" id="ARBA00035331"/>
    </source>
</evidence>
<evidence type="ECO:0000256" key="1">
    <source>
        <dbReference type="ARBA" id="ARBA00006509"/>
    </source>
</evidence>
<evidence type="ECO:0000256" key="5">
    <source>
        <dbReference type="ARBA" id="ARBA00034092"/>
    </source>
</evidence>
<proteinExistence type="inferred from homology"/>
<evidence type="ECO:0000256" key="4">
    <source>
        <dbReference type="ARBA" id="ARBA00023274"/>
    </source>
</evidence>
<reference evidence="8" key="2">
    <citation type="submission" date="2025-09" db="UniProtKB">
        <authorList>
            <consortium name="Ensembl"/>
        </authorList>
    </citation>
    <scope>IDENTIFICATION</scope>
</reference>
<comment type="similarity">
    <text evidence="1">Belongs to the eukaryotic ribosomal protein eL36 family.</text>
</comment>
<accession>A0A8C5YXB0</accession>
<dbReference type="GO" id="GO:0005840">
    <property type="term" value="C:ribosome"/>
    <property type="evidence" value="ECO:0007669"/>
    <property type="project" value="UniProtKB-KW"/>
</dbReference>
<dbReference type="Proteomes" id="UP000694407">
    <property type="component" value="Unplaced"/>
</dbReference>
<organism evidence="8 9">
    <name type="scientific">Marmota marmota marmota</name>
    <name type="common">Alpine marmot</name>
    <dbReference type="NCBI Taxonomy" id="9994"/>
    <lineage>
        <taxon>Eukaryota</taxon>
        <taxon>Metazoa</taxon>
        <taxon>Chordata</taxon>
        <taxon>Craniata</taxon>
        <taxon>Vertebrata</taxon>
        <taxon>Euteleostomi</taxon>
        <taxon>Mammalia</taxon>
        <taxon>Eutheria</taxon>
        <taxon>Euarchontoglires</taxon>
        <taxon>Glires</taxon>
        <taxon>Rodentia</taxon>
        <taxon>Sciuromorpha</taxon>
        <taxon>Sciuridae</taxon>
        <taxon>Xerinae</taxon>
        <taxon>Marmotini</taxon>
        <taxon>Marmota</taxon>
    </lineage>
</organism>
<comment type="function">
    <text evidence="5">Component of the large ribosomal subunit. The ribosome is a large ribonucleoprotein complex responsible for the synthesis of proteins in the cell.</text>
</comment>
<dbReference type="GO" id="GO:0006412">
    <property type="term" value="P:translation"/>
    <property type="evidence" value="ECO:0007669"/>
    <property type="project" value="InterPro"/>
</dbReference>
<evidence type="ECO:0000313" key="8">
    <source>
        <dbReference type="Ensembl" id="ENSMMMP00000006450.1"/>
    </source>
</evidence>
<dbReference type="Gene3D" id="1.10.10.1760">
    <property type="entry name" value="60S ribosomal protein L36"/>
    <property type="match status" value="1"/>
</dbReference>
<reference evidence="8" key="1">
    <citation type="submission" date="2025-08" db="UniProtKB">
        <authorList>
            <consortium name="Ensembl"/>
        </authorList>
    </citation>
    <scope>IDENTIFICATION</scope>
</reference>
<dbReference type="AlphaFoldDB" id="A0A8C5YXB0"/>
<evidence type="ECO:0000313" key="9">
    <source>
        <dbReference type="Proteomes" id="UP000694407"/>
    </source>
</evidence>
<dbReference type="GO" id="GO:0003735">
    <property type="term" value="F:structural constituent of ribosome"/>
    <property type="evidence" value="ECO:0007669"/>
    <property type="project" value="InterPro"/>
</dbReference>
<evidence type="ECO:0000256" key="6">
    <source>
        <dbReference type="ARBA" id="ARBA00035226"/>
    </source>
</evidence>
<sequence length="105" mass="12301">IALCWVMAVGLDKGHKGTKNITKIRHCCCRRCSNGTQSLWGPEVCAFVLHQQLALELHKFSKDKWVFKFIKKRVRTGIYTKRKKELGQILKFLEVEMLKEKDPRK</sequence>
<evidence type="ECO:0000256" key="2">
    <source>
        <dbReference type="ARBA" id="ARBA00011133"/>
    </source>
</evidence>
<dbReference type="Ensembl" id="ENSMMMT00000007327.1">
    <property type="protein sequence ID" value="ENSMMMP00000006450.1"/>
    <property type="gene ID" value="ENSMMMG00000005782.1"/>
</dbReference>
<protein>
    <recommendedName>
        <fullName evidence="6">Large ribosomal subunit protein eL36</fullName>
    </recommendedName>
    <alternativeName>
        <fullName evidence="7">60S ribosomal protein L36</fullName>
    </alternativeName>
</protein>
<keyword evidence="3" id="KW-0689">Ribosomal protein</keyword>
<keyword evidence="4" id="KW-0687">Ribonucleoprotein</keyword>
<evidence type="ECO:0000256" key="3">
    <source>
        <dbReference type="ARBA" id="ARBA00022980"/>
    </source>
</evidence>
<dbReference type="Pfam" id="PF01158">
    <property type="entry name" value="Ribosomal_L36e"/>
    <property type="match status" value="1"/>
</dbReference>